<dbReference type="Gene3D" id="3.30.70.270">
    <property type="match status" value="1"/>
</dbReference>
<feature type="transmembrane region" description="Helical" evidence="1">
    <location>
        <begin position="196"/>
        <end position="213"/>
    </location>
</feature>
<dbReference type="InterPro" id="IPR035965">
    <property type="entry name" value="PAS-like_dom_sf"/>
</dbReference>
<feature type="transmembrane region" description="Helical" evidence="1">
    <location>
        <begin position="34"/>
        <end position="52"/>
    </location>
</feature>
<dbReference type="InterPro" id="IPR000160">
    <property type="entry name" value="GGDEF_dom"/>
</dbReference>
<feature type="domain" description="PAS" evidence="2">
    <location>
        <begin position="340"/>
        <end position="395"/>
    </location>
</feature>
<dbReference type="InterPro" id="IPR043128">
    <property type="entry name" value="Rev_trsase/Diguanyl_cyclase"/>
</dbReference>
<dbReference type="InterPro" id="IPR029787">
    <property type="entry name" value="Nucleotide_cyclase"/>
</dbReference>
<keyword evidence="1" id="KW-1133">Transmembrane helix</keyword>
<feature type="domain" description="PAC" evidence="3">
    <location>
        <begin position="412"/>
        <end position="463"/>
    </location>
</feature>
<dbReference type="Proteomes" id="UP000027822">
    <property type="component" value="Unassembled WGS sequence"/>
</dbReference>
<evidence type="ECO:0000259" key="5">
    <source>
        <dbReference type="PROSITE" id="PS50887"/>
    </source>
</evidence>
<organism evidence="6 7">
    <name type="scientific">Bacillus manliponensis</name>
    <dbReference type="NCBI Taxonomy" id="574376"/>
    <lineage>
        <taxon>Bacteria</taxon>
        <taxon>Bacillati</taxon>
        <taxon>Bacillota</taxon>
        <taxon>Bacilli</taxon>
        <taxon>Bacillales</taxon>
        <taxon>Bacillaceae</taxon>
        <taxon>Bacillus</taxon>
        <taxon>Bacillus cereus group</taxon>
    </lineage>
</organism>
<protein>
    <submittedName>
        <fullName evidence="6">Diguanylate cyclase</fullName>
    </submittedName>
</protein>
<feature type="transmembrane region" description="Helical" evidence="1">
    <location>
        <begin position="225"/>
        <end position="244"/>
    </location>
</feature>
<dbReference type="PROSITE" id="PS50883">
    <property type="entry name" value="EAL"/>
    <property type="match status" value="1"/>
</dbReference>
<dbReference type="EMBL" id="JOTN01000001">
    <property type="protein sequence ID" value="KEK21484.1"/>
    <property type="molecule type" value="Genomic_DNA"/>
</dbReference>
<dbReference type="OrthoDB" id="9759607at2"/>
<feature type="transmembrane region" description="Helical" evidence="1">
    <location>
        <begin position="265"/>
        <end position="282"/>
    </location>
</feature>
<dbReference type="SMART" id="SM00091">
    <property type="entry name" value="PAS"/>
    <property type="match status" value="1"/>
</dbReference>
<evidence type="ECO:0000259" key="3">
    <source>
        <dbReference type="PROSITE" id="PS50113"/>
    </source>
</evidence>
<dbReference type="eggNOG" id="COG5001">
    <property type="taxonomic scope" value="Bacteria"/>
</dbReference>
<dbReference type="SMART" id="SM00052">
    <property type="entry name" value="EAL"/>
    <property type="match status" value="1"/>
</dbReference>
<feature type="transmembrane region" description="Helical" evidence="1">
    <location>
        <begin position="7"/>
        <end position="28"/>
    </location>
</feature>
<dbReference type="STRING" id="574376.BAMA_01565"/>
<dbReference type="PROSITE" id="PS50887">
    <property type="entry name" value="GGDEF"/>
    <property type="match status" value="1"/>
</dbReference>
<dbReference type="FunFam" id="3.30.70.270:FF:000001">
    <property type="entry name" value="Diguanylate cyclase domain protein"/>
    <property type="match status" value="1"/>
</dbReference>
<dbReference type="PANTHER" id="PTHR44757:SF2">
    <property type="entry name" value="BIOFILM ARCHITECTURE MAINTENANCE PROTEIN MBAA"/>
    <property type="match status" value="1"/>
</dbReference>
<dbReference type="PROSITE" id="PS50113">
    <property type="entry name" value="PAC"/>
    <property type="match status" value="1"/>
</dbReference>
<dbReference type="NCBIfam" id="TIGR00229">
    <property type="entry name" value="sensory_box"/>
    <property type="match status" value="1"/>
</dbReference>
<evidence type="ECO:0000313" key="6">
    <source>
        <dbReference type="EMBL" id="KEK21484.1"/>
    </source>
</evidence>
<dbReference type="SUPFAM" id="SSF55073">
    <property type="entry name" value="Nucleotide cyclase"/>
    <property type="match status" value="1"/>
</dbReference>
<dbReference type="Pfam" id="PF13426">
    <property type="entry name" value="PAS_9"/>
    <property type="match status" value="1"/>
</dbReference>
<keyword evidence="1" id="KW-0812">Transmembrane</keyword>
<feature type="transmembrane region" description="Helical" evidence="1">
    <location>
        <begin position="131"/>
        <end position="151"/>
    </location>
</feature>
<gene>
    <name evidence="6" type="ORF">BAMA_01565</name>
</gene>
<dbReference type="AlphaFoldDB" id="A0A073K2G1"/>
<dbReference type="InterPro" id="IPR001633">
    <property type="entry name" value="EAL_dom"/>
</dbReference>
<evidence type="ECO:0000259" key="2">
    <source>
        <dbReference type="PROSITE" id="PS50112"/>
    </source>
</evidence>
<dbReference type="InterPro" id="IPR052155">
    <property type="entry name" value="Biofilm_reg_signaling"/>
</dbReference>
<evidence type="ECO:0000313" key="7">
    <source>
        <dbReference type="Proteomes" id="UP000027822"/>
    </source>
</evidence>
<dbReference type="NCBIfam" id="TIGR00254">
    <property type="entry name" value="GGDEF"/>
    <property type="match status" value="1"/>
</dbReference>
<evidence type="ECO:0000259" key="4">
    <source>
        <dbReference type="PROSITE" id="PS50883"/>
    </source>
</evidence>
<dbReference type="SUPFAM" id="SSF55785">
    <property type="entry name" value="PYP-like sensor domain (PAS domain)"/>
    <property type="match status" value="1"/>
</dbReference>
<dbReference type="FunFam" id="3.20.20.450:FF:000001">
    <property type="entry name" value="Cyclic di-GMP phosphodiesterase yahA"/>
    <property type="match status" value="1"/>
</dbReference>
<feature type="transmembrane region" description="Helical" evidence="1">
    <location>
        <begin position="64"/>
        <end position="85"/>
    </location>
</feature>
<dbReference type="InterPro" id="IPR000014">
    <property type="entry name" value="PAS"/>
</dbReference>
<evidence type="ECO:0000256" key="1">
    <source>
        <dbReference type="SAM" id="Phobius"/>
    </source>
</evidence>
<dbReference type="PANTHER" id="PTHR44757">
    <property type="entry name" value="DIGUANYLATE CYCLASE DGCP"/>
    <property type="match status" value="1"/>
</dbReference>
<dbReference type="InterPro" id="IPR000700">
    <property type="entry name" value="PAS-assoc_C"/>
</dbReference>
<dbReference type="InterPro" id="IPR035919">
    <property type="entry name" value="EAL_sf"/>
</dbReference>
<dbReference type="SMART" id="SM00267">
    <property type="entry name" value="GGDEF"/>
    <property type="match status" value="1"/>
</dbReference>
<dbReference type="RefSeq" id="WP_034635453.1">
    <property type="nucleotide sequence ID" value="NZ_CBCSJC010000002.1"/>
</dbReference>
<keyword evidence="7" id="KW-1185">Reference proteome</keyword>
<sequence length="896" mass="102791">MQQITKHIMFITTYSLFFLIWILAVPSHTLIQEWGTLFLFYFASALSAYWIFKRIRSSTGHIKIFWSLILCTCISGCLMEIRLFLKASSIYEQEIFSFDAVPFFLLQYGLLFIAFTYEFINRHSITTFLQFLFDSVFITFTTFYFMFNIVLNVPSIKSLSLEMWLGTFYFIAQSLFVYAVISLYKMGHKHIASGRALALGFFIILIYGYIHTFKEARGSIISPEFTYFIHTVSLLLIGFASLLYEEKTAVHVQKRKLYARLDGPRAFLPYLCILAILSFVVSDMKEHQNILIGLGISLGLLLCRQALMWKEHKDLLYTYQGLNEQLEVKVKEGIQALAKSEQQYKSLFKEHPDAVFSLDMNGNFQRANGACTELFASYYNEFIGHSFKDFIVDEDCHIAKAAMFRAKKGMSQTFEVRTYTKKDTYHHLHITLIPTTVKKKVIGMFGIARDITELQQKQQQIEHMAFHDALTGLPNRRKFEEDLLVALQRANKQKTNVSVLFIDLDRFKKVNDRLGHDIGDLLLVEVANRLKRCLRGNDVVARQGGDEFTIFLSDMHKENAASLIGACLLQELNKPIYIKQHELHITPSIGISSYPFDGTDPTELMKNADIAMYHAKATGKNKVVLFSEEMSILETEGYFLESELSKALKQDEFYLQYQPQVSTTSNEIIGFEALVRWKHPKLGVVPPAQFIPIAEETGFIIKLGEWVLRTACKQAKEWHDEGFTHLTVAVNLSPAQFNHVNLLPTIKQVLKETALSPETLNLEITESIAINKEETVIQRLQELQTLGIKISIDDFGTGYSSLSYLTKYPIHTLKIAREFIHEIENSPLEEAITSSIITLAKNLQLTVIAEGVETDEQRLFLHNQHCDQIQGFLISKPIYPEEVWNLLKVNVRLQTN</sequence>
<dbReference type="CDD" id="cd01949">
    <property type="entry name" value="GGDEF"/>
    <property type="match status" value="1"/>
</dbReference>
<feature type="domain" description="GGDEF" evidence="5">
    <location>
        <begin position="495"/>
        <end position="628"/>
    </location>
</feature>
<dbReference type="Gene3D" id="3.20.20.450">
    <property type="entry name" value="EAL domain"/>
    <property type="match status" value="1"/>
</dbReference>
<dbReference type="CDD" id="cd00130">
    <property type="entry name" value="PAS"/>
    <property type="match status" value="1"/>
</dbReference>
<keyword evidence="1" id="KW-0472">Membrane</keyword>
<feature type="transmembrane region" description="Helical" evidence="1">
    <location>
        <begin position="163"/>
        <end position="184"/>
    </location>
</feature>
<feature type="transmembrane region" description="Helical" evidence="1">
    <location>
        <begin position="100"/>
        <end position="119"/>
    </location>
</feature>
<dbReference type="PROSITE" id="PS50112">
    <property type="entry name" value="PAS"/>
    <property type="match status" value="1"/>
</dbReference>
<accession>A0A073K2G1</accession>
<reference evidence="6 7" key="1">
    <citation type="submission" date="2014-06" db="EMBL/GenBank/DDBJ databases">
        <title>Draft genome sequence of Bacillus manliponensis JCM 15802 (MCCC 1A00708).</title>
        <authorList>
            <person name="Lai Q."/>
            <person name="Liu Y."/>
            <person name="Shao Z."/>
        </authorList>
    </citation>
    <scope>NUCLEOTIDE SEQUENCE [LARGE SCALE GENOMIC DNA]</scope>
    <source>
        <strain evidence="6 7">JCM 15802</strain>
    </source>
</reference>
<dbReference type="InterPro" id="IPR025152">
    <property type="entry name" value="DUF4084"/>
</dbReference>
<name>A0A073K2G1_9BACI</name>
<dbReference type="Gene3D" id="3.30.450.20">
    <property type="entry name" value="PAS domain"/>
    <property type="match status" value="1"/>
</dbReference>
<dbReference type="CDD" id="cd01948">
    <property type="entry name" value="EAL"/>
    <property type="match status" value="1"/>
</dbReference>
<dbReference type="Pfam" id="PF00990">
    <property type="entry name" value="GGDEF"/>
    <property type="match status" value="1"/>
</dbReference>
<dbReference type="SUPFAM" id="SSF141868">
    <property type="entry name" value="EAL domain-like"/>
    <property type="match status" value="1"/>
</dbReference>
<dbReference type="Pfam" id="PF00563">
    <property type="entry name" value="EAL"/>
    <property type="match status" value="1"/>
</dbReference>
<comment type="caution">
    <text evidence="6">The sequence shown here is derived from an EMBL/GenBank/DDBJ whole genome shotgun (WGS) entry which is preliminary data.</text>
</comment>
<dbReference type="Pfam" id="PF13321">
    <property type="entry name" value="DUF4084"/>
    <property type="match status" value="1"/>
</dbReference>
<proteinExistence type="predicted"/>
<feature type="domain" description="EAL" evidence="4">
    <location>
        <begin position="637"/>
        <end position="891"/>
    </location>
</feature>